<sequence>MSSAAQIPISYGEVLYVALSHVLDYLEEYGEYPAGMATNMRVVLASYNHDRTKALQARGISEEAVRRYTAQSAEGLAKWLDSKALRDENSSVHFEEWSKELGLE</sequence>
<comment type="caution">
    <text evidence="1">The sequence shown here is derived from an EMBL/GenBank/DDBJ whole genome shotgun (WGS) entry which is preliminary data.</text>
</comment>
<gene>
    <name evidence="1" type="ORF">SAMEA2070301_03129</name>
</gene>
<protein>
    <submittedName>
        <fullName evidence="1">Uncharacterized protein</fullName>
    </submittedName>
</protein>
<dbReference type="Proteomes" id="UP000185210">
    <property type="component" value="Unassembled WGS sequence"/>
</dbReference>
<dbReference type="EMBL" id="FSHM01000004">
    <property type="protein sequence ID" value="SIB18135.1"/>
    <property type="molecule type" value="Genomic_DNA"/>
</dbReference>
<name>A0AB38D0K9_9MYCO</name>
<evidence type="ECO:0000313" key="2">
    <source>
        <dbReference type="Proteomes" id="UP000185210"/>
    </source>
</evidence>
<dbReference type="AlphaFoldDB" id="A0AB38D0K9"/>
<accession>A0AB38D0K9</accession>
<organism evidence="1 2">
    <name type="scientific">Mycobacteroides abscessus subsp. abscessus</name>
    <dbReference type="NCBI Taxonomy" id="1185650"/>
    <lineage>
        <taxon>Bacteria</taxon>
        <taxon>Bacillati</taxon>
        <taxon>Actinomycetota</taxon>
        <taxon>Actinomycetes</taxon>
        <taxon>Mycobacteriales</taxon>
        <taxon>Mycobacteriaceae</taxon>
        <taxon>Mycobacteroides</taxon>
        <taxon>Mycobacteroides abscessus</taxon>
    </lineage>
</organism>
<evidence type="ECO:0000313" key="1">
    <source>
        <dbReference type="EMBL" id="SIB18135.1"/>
    </source>
</evidence>
<proteinExistence type="predicted"/>
<reference evidence="1 2" key="1">
    <citation type="submission" date="2016-11" db="EMBL/GenBank/DDBJ databases">
        <authorList>
            <consortium name="Pathogen Informatics"/>
        </authorList>
    </citation>
    <scope>NUCLEOTIDE SEQUENCE [LARGE SCALE GENOMIC DNA]</scope>
    <source>
        <strain evidence="1 2">104</strain>
    </source>
</reference>
<dbReference type="RefSeq" id="WP_070914228.1">
    <property type="nucleotide sequence ID" value="NZ_FSFF01000001.1"/>
</dbReference>